<dbReference type="GO" id="GO:0000976">
    <property type="term" value="F:transcription cis-regulatory region binding"/>
    <property type="evidence" value="ECO:0007669"/>
    <property type="project" value="TreeGrafter"/>
</dbReference>
<organism evidence="2 3">
    <name type="scientific">Albula glossodonta</name>
    <name type="common">roundjaw bonefish</name>
    <dbReference type="NCBI Taxonomy" id="121402"/>
    <lineage>
        <taxon>Eukaryota</taxon>
        <taxon>Metazoa</taxon>
        <taxon>Chordata</taxon>
        <taxon>Craniata</taxon>
        <taxon>Vertebrata</taxon>
        <taxon>Euteleostomi</taxon>
        <taxon>Actinopterygii</taxon>
        <taxon>Neopterygii</taxon>
        <taxon>Teleostei</taxon>
        <taxon>Albuliformes</taxon>
        <taxon>Albulidae</taxon>
        <taxon>Albula</taxon>
    </lineage>
</organism>
<name>A0A8T2NW43_9TELE</name>
<dbReference type="PANTHER" id="PTHR13964">
    <property type="entry name" value="RBP-RELATED"/>
    <property type="match status" value="1"/>
</dbReference>
<dbReference type="OrthoDB" id="1938591at2759"/>
<feature type="region of interest" description="Disordered" evidence="1">
    <location>
        <begin position="427"/>
        <end position="482"/>
    </location>
</feature>
<feature type="compositionally biased region" description="Basic and acidic residues" evidence="1">
    <location>
        <begin position="125"/>
        <end position="140"/>
    </location>
</feature>
<protein>
    <recommendedName>
        <fullName evidence="4">AT-rich interactive domain-containing protein 5B</fullName>
    </recommendedName>
</protein>
<feature type="compositionally biased region" description="Polar residues" evidence="1">
    <location>
        <begin position="92"/>
        <end position="104"/>
    </location>
</feature>
<comment type="caution">
    <text evidence="2">The sequence shown here is derived from an EMBL/GenBank/DDBJ whole genome shotgun (WGS) entry which is preliminary data.</text>
</comment>
<sequence length="758" mass="82754">MCSANGDYAGYCKMLILPYERFIKGEEDRPLPPVKPRRPEPGAPEGDSRIKVPAGKRPRVTQNHKNLLETDMLVKSLKPLPVSGNKEENPESPANSSGDSQPPLQQVKEERQKRDMEEEELQLTVKEETLCPNTSEDKPAPRAIPLENGTIGRLSRDPICPLPQGYPETPAHPLSLLEEDPAPGVAPKSLHYSHMQDQWQNGMPDDGTPCSVVKVDQSVAKEAQNQVGLVLPTLKQRLPLQAPRDPEVLQDEEESIFNYKPGVGMHSGSNAGIMSPLAKKKLLSQFSGGASPNNYSFAPPPAFVQAKYIAKDLPGPLGSLAPVAEATVINRPSVIQHAQSFKPRVAEERQKQEVTTQATSDVDPYLQRIDLPQGKGVEKRASSHPPQRPNFLSGFYSAHHLHSLYQQVEHCLSREQLAKYLSRESPFPQRDGSCFTSNQHPDRTGYHPTSGEDEKPPSGEVMSDDQPTDLSLPKSTPHKLSSPKPVLFGLAHTPVHHDVSQPSLFQNSTPDYHPKACRVPPMTFSAPRKPLEPPPFVRKAQDGRGECVAPGPQAAVGSVCEERARPILSTKPGPQNVGAARPLRRALEELENGPPEKKIRAVTPMHPARDARTPDVEAEGVKPADPAHVEGYTTEGHKFPLHAPMFPGLYPGGLVSQVQEVCDSLGSPVPPGYAHPLQYLKNQAVISPLVPPFALHSLMVQRQLLASTAGPPQLYRHPSRGSSYGELLHHGLYPLSALNPQSAFGPSQLSSIHPSTKL</sequence>
<evidence type="ECO:0000313" key="3">
    <source>
        <dbReference type="Proteomes" id="UP000824540"/>
    </source>
</evidence>
<dbReference type="InterPro" id="IPR051232">
    <property type="entry name" value="ARID/SWI1_ChromRemod"/>
</dbReference>
<dbReference type="GO" id="GO:0006357">
    <property type="term" value="P:regulation of transcription by RNA polymerase II"/>
    <property type="evidence" value="ECO:0007669"/>
    <property type="project" value="TreeGrafter"/>
</dbReference>
<evidence type="ECO:0000256" key="1">
    <source>
        <dbReference type="SAM" id="MobiDB-lite"/>
    </source>
</evidence>
<reference evidence="2" key="1">
    <citation type="thesis" date="2021" institute="BYU ScholarsArchive" country="Provo, UT, USA">
        <title>Applications of and Algorithms for Genome Assembly and Genomic Analyses with an Emphasis on Marine Teleosts.</title>
        <authorList>
            <person name="Pickett B.D."/>
        </authorList>
    </citation>
    <scope>NUCLEOTIDE SEQUENCE</scope>
    <source>
        <strain evidence="2">HI-2016</strain>
    </source>
</reference>
<dbReference type="EMBL" id="JAFBMS010000032">
    <property type="protein sequence ID" value="KAG9341812.1"/>
    <property type="molecule type" value="Genomic_DNA"/>
</dbReference>
<gene>
    <name evidence="2" type="ORF">JZ751_018534</name>
</gene>
<feature type="compositionally biased region" description="Basic and acidic residues" evidence="1">
    <location>
        <begin position="107"/>
        <end position="116"/>
    </location>
</feature>
<feature type="region of interest" description="Disordered" evidence="1">
    <location>
        <begin position="340"/>
        <end position="366"/>
    </location>
</feature>
<evidence type="ECO:0008006" key="4">
    <source>
        <dbReference type="Google" id="ProtNLM"/>
    </source>
</evidence>
<evidence type="ECO:0000313" key="2">
    <source>
        <dbReference type="EMBL" id="KAG9341812.1"/>
    </source>
</evidence>
<accession>A0A8T2NW43</accession>
<proteinExistence type="predicted"/>
<dbReference type="PANTHER" id="PTHR13964:SF37">
    <property type="entry name" value="AT-RICH INTERACTIVE DOMAIN-CONTAINING PROTEIN 5B"/>
    <property type="match status" value="1"/>
</dbReference>
<dbReference type="AlphaFoldDB" id="A0A8T2NW43"/>
<feature type="compositionally biased region" description="Basic and acidic residues" evidence="1">
    <location>
        <begin position="440"/>
        <end position="457"/>
    </location>
</feature>
<dbReference type="GO" id="GO:0005634">
    <property type="term" value="C:nucleus"/>
    <property type="evidence" value="ECO:0007669"/>
    <property type="project" value="TreeGrafter"/>
</dbReference>
<dbReference type="Proteomes" id="UP000824540">
    <property type="component" value="Unassembled WGS sequence"/>
</dbReference>
<keyword evidence="3" id="KW-1185">Reference proteome</keyword>
<feature type="region of interest" description="Disordered" evidence="1">
    <location>
        <begin position="25"/>
        <end position="152"/>
    </location>
</feature>